<dbReference type="InterPro" id="IPR036860">
    <property type="entry name" value="SH2_dom_sf"/>
</dbReference>
<sequence>MNRVSCSSSEEEIIKRSRKIKVKEESESSLVEGGDYEYDQIDPLFYEIFGAGNEYNYIYEKEETEKEETEKEKAEELIVDEFECCEYVRKYIENADRNAVACLLRGEALEFVCFHMDACTITDGLNILRFVNEYKEYCRMRREERFKNASQYDTSRALKMYNKKIEDIDINGLLKVSHFIENMRVSERLYEPEGNLAESFYKSNEYTDAANQLGNHPVFVEHVHRFYEKALLDYVTAHGNEKSIERIKEGVLCDIRDIHLPMLEKLYMSDTDEVGNGIRRKLFRAAYDKINMDYFNTVFRNLQKTGQIYSKNGIEELTNMLISLKGRPGEYYGLYCDRSTVYIVKVDEFSNIVDKRVFKSQAQRAEICNYLETASNVVVASNTTNVRWIVEAIRCPCYYLPKSFSYFKENKEFSIPYNIACAVQNPSLYFSRCINEGVKVELANSFVETDVLRQAITVSTATDKLDFKGTLDSPFGYTFFKLIGVSLVGIEFDFKKIRELRNLEIDSFTPEEVNRIFTFFKVTDSPNKLDHYNIHPRNYSLFNVISSCLADIRGNKQNQEEMIDYMLNNLNEVYSLDFLNVNYPSTYIHPMSGMGMLVKRDHYFGGVNDKMVFEDIIPQNIVDRPSTEIGVLGESTGVVLIKNDDWCIVDVHGVRVFVGRCDPVEVNQIVTVCLTEPTYSQLTYRGELVPNQAKEVEFKKHRLFVDYPNNEMPIFIRQSRSSEYFCNVALRVERGLYFQYRMEEVERNNEIFYVMKRPEKEYTFDNLDVFIEGYLKPMNRYVHKLTTFKYFKTSQAEAEEYVEAAGDRYRRYACYFDRESPGHVTMLFAEFRLTLRVELNFMVYKKILFGSLEEFSNYCKKMHPKL</sequence>
<organism evidence="2 3">
    <name type="scientific">Enterospora canceri</name>
    <dbReference type="NCBI Taxonomy" id="1081671"/>
    <lineage>
        <taxon>Eukaryota</taxon>
        <taxon>Fungi</taxon>
        <taxon>Fungi incertae sedis</taxon>
        <taxon>Microsporidia</taxon>
        <taxon>Enterocytozoonidae</taxon>
        <taxon>Enterospora</taxon>
    </lineage>
</organism>
<dbReference type="Gene3D" id="3.30.505.10">
    <property type="entry name" value="SH2 domain"/>
    <property type="match status" value="1"/>
</dbReference>
<dbReference type="InterPro" id="IPR035420">
    <property type="entry name" value="Spt6_SH2"/>
</dbReference>
<evidence type="ECO:0000313" key="3">
    <source>
        <dbReference type="Proteomes" id="UP000192639"/>
    </source>
</evidence>
<dbReference type="EMBL" id="LWDP01000005">
    <property type="protein sequence ID" value="ORD94982.1"/>
    <property type="molecule type" value="Genomic_DNA"/>
</dbReference>
<proteinExistence type="predicted"/>
<dbReference type="AlphaFoldDB" id="A0A1Y1S958"/>
<dbReference type="Pfam" id="PF14633">
    <property type="entry name" value="SH2_2"/>
    <property type="match status" value="1"/>
</dbReference>
<evidence type="ECO:0000313" key="2">
    <source>
        <dbReference type="EMBL" id="ORD94982.1"/>
    </source>
</evidence>
<dbReference type="Proteomes" id="UP000192639">
    <property type="component" value="Unassembled WGS sequence"/>
</dbReference>
<feature type="domain" description="Spt6 SH2" evidence="1">
    <location>
        <begin position="715"/>
        <end position="830"/>
    </location>
</feature>
<comment type="caution">
    <text evidence="2">The sequence shown here is derived from an EMBL/GenBank/DDBJ whole genome shotgun (WGS) entry which is preliminary data.</text>
</comment>
<reference evidence="2 3" key="1">
    <citation type="journal article" date="2017" name="Environ. Microbiol.">
        <title>Decay of the glycolytic pathway and adaptation to intranuclear parasitism within Enterocytozoonidae microsporidia.</title>
        <authorList>
            <person name="Wiredu Boakye D."/>
            <person name="Jaroenlak P."/>
            <person name="Prachumwat A."/>
            <person name="Williams T.A."/>
            <person name="Bateman K.S."/>
            <person name="Itsathitphaisarn O."/>
            <person name="Sritunyalucksana K."/>
            <person name="Paszkiewicz K.H."/>
            <person name="Moore K.A."/>
            <person name="Stentiford G.D."/>
            <person name="Williams B.A."/>
        </authorList>
    </citation>
    <scope>NUCLEOTIDE SEQUENCE [LARGE SCALE GENOMIC DNA]</scope>
    <source>
        <strain evidence="2 3">GB1</strain>
    </source>
</reference>
<protein>
    <recommendedName>
        <fullName evidence="1">Spt6 SH2 domain-containing protein</fullName>
    </recommendedName>
</protein>
<evidence type="ECO:0000259" key="1">
    <source>
        <dbReference type="Pfam" id="PF14633"/>
    </source>
</evidence>
<dbReference type="VEuPathDB" id="MicrosporidiaDB:ECANGB1_1695"/>
<keyword evidence="3" id="KW-1185">Reference proteome</keyword>
<accession>A0A1Y1S958</accession>
<gene>
    <name evidence="2" type="ORF">ECANGB1_1695</name>
</gene>
<dbReference type="OrthoDB" id="995477at2759"/>
<name>A0A1Y1S958_9MICR</name>